<evidence type="ECO:0000256" key="1">
    <source>
        <dbReference type="SAM" id="MobiDB-lite"/>
    </source>
</evidence>
<evidence type="ECO:0000313" key="2">
    <source>
        <dbReference type="EMBL" id="CAA3033440.1"/>
    </source>
</evidence>
<gene>
    <name evidence="2" type="ORF">OLEA9_A091242</name>
</gene>
<dbReference type="Proteomes" id="UP000594638">
    <property type="component" value="Unassembled WGS sequence"/>
</dbReference>
<sequence>MVEDMVNLLFSNLYYNATQIEICDLVPTEAEMAMSYMDDMQHNKAIQPEFSRGSRRKESKKEKYVDPSHMSEESVSLETDTSVRQAHITDDDDDFMDPLR</sequence>
<feature type="region of interest" description="Disordered" evidence="1">
    <location>
        <begin position="43"/>
        <end position="100"/>
    </location>
</feature>
<accession>A0A8S0VPI5</accession>
<proteinExistence type="predicted"/>
<dbReference type="Gramene" id="OE9A091242T1">
    <property type="protein sequence ID" value="OE9A091242C1"/>
    <property type="gene ID" value="OE9A091242"/>
</dbReference>
<dbReference type="AlphaFoldDB" id="A0A8S0VPI5"/>
<protein>
    <submittedName>
        <fullName evidence="2">Uncharacterized protein</fullName>
    </submittedName>
</protein>
<name>A0A8S0VPI5_OLEEU</name>
<dbReference type="EMBL" id="CACTIH010010806">
    <property type="protein sequence ID" value="CAA3033440.1"/>
    <property type="molecule type" value="Genomic_DNA"/>
</dbReference>
<evidence type="ECO:0000313" key="3">
    <source>
        <dbReference type="Proteomes" id="UP000594638"/>
    </source>
</evidence>
<comment type="caution">
    <text evidence="2">The sequence shown here is derived from an EMBL/GenBank/DDBJ whole genome shotgun (WGS) entry which is preliminary data.</text>
</comment>
<keyword evidence="3" id="KW-1185">Reference proteome</keyword>
<feature type="compositionally biased region" description="Acidic residues" evidence="1">
    <location>
        <begin position="90"/>
        <end position="100"/>
    </location>
</feature>
<feature type="compositionally biased region" description="Basic and acidic residues" evidence="1">
    <location>
        <begin position="59"/>
        <end position="72"/>
    </location>
</feature>
<feature type="compositionally biased region" description="Polar residues" evidence="1">
    <location>
        <begin position="73"/>
        <end position="84"/>
    </location>
</feature>
<organism evidence="2 3">
    <name type="scientific">Olea europaea subsp. europaea</name>
    <dbReference type="NCBI Taxonomy" id="158383"/>
    <lineage>
        <taxon>Eukaryota</taxon>
        <taxon>Viridiplantae</taxon>
        <taxon>Streptophyta</taxon>
        <taxon>Embryophyta</taxon>
        <taxon>Tracheophyta</taxon>
        <taxon>Spermatophyta</taxon>
        <taxon>Magnoliopsida</taxon>
        <taxon>eudicotyledons</taxon>
        <taxon>Gunneridae</taxon>
        <taxon>Pentapetalae</taxon>
        <taxon>asterids</taxon>
        <taxon>lamiids</taxon>
        <taxon>Lamiales</taxon>
        <taxon>Oleaceae</taxon>
        <taxon>Oleeae</taxon>
        <taxon>Olea</taxon>
    </lineage>
</organism>
<reference evidence="2 3" key="1">
    <citation type="submission" date="2019-12" db="EMBL/GenBank/DDBJ databases">
        <authorList>
            <person name="Alioto T."/>
            <person name="Alioto T."/>
            <person name="Gomez Garrido J."/>
        </authorList>
    </citation>
    <scope>NUCLEOTIDE SEQUENCE [LARGE SCALE GENOMIC DNA]</scope>
</reference>